<evidence type="ECO:0000256" key="2">
    <source>
        <dbReference type="ARBA" id="ARBA00005019"/>
    </source>
</evidence>
<dbReference type="EMBL" id="DTHO01000022">
    <property type="protein sequence ID" value="HGG99279.1"/>
    <property type="molecule type" value="Genomic_DNA"/>
</dbReference>
<dbReference type="SUPFAM" id="SSF52374">
    <property type="entry name" value="Nucleotidylyl transferase"/>
    <property type="match status" value="1"/>
</dbReference>
<evidence type="ECO:0000256" key="11">
    <source>
        <dbReference type="HAMAP-Rule" id="MF_00244"/>
    </source>
</evidence>
<dbReference type="NCBIfam" id="TIGR00125">
    <property type="entry name" value="cyt_tran_rel"/>
    <property type="match status" value="1"/>
</dbReference>
<dbReference type="PANTHER" id="PTHR39321:SF3">
    <property type="entry name" value="PHOSPHOPANTETHEINE ADENYLYLTRANSFERASE"/>
    <property type="match status" value="1"/>
</dbReference>
<comment type="similarity">
    <text evidence="3 11">Belongs to the NadD family.</text>
</comment>
<dbReference type="InterPro" id="IPR004821">
    <property type="entry name" value="Cyt_trans-like"/>
</dbReference>
<dbReference type="AlphaFoldDB" id="A0A7C4EK31"/>
<keyword evidence="4 11" id="KW-0662">Pyridine nucleotide biosynthesis</keyword>
<protein>
    <recommendedName>
        <fullName evidence="11">Probable nicotinate-nucleotide adenylyltransferase</fullName>
        <ecNumber evidence="11">2.7.7.18</ecNumber>
    </recommendedName>
    <alternativeName>
        <fullName evidence="11">Deamido-NAD(+) diphosphorylase</fullName>
    </alternativeName>
    <alternativeName>
        <fullName evidence="11">Deamido-NAD(+) pyrophosphorylase</fullName>
    </alternativeName>
    <alternativeName>
        <fullName evidence="11">Nicotinate mononucleotide adenylyltransferase</fullName>
        <shortName evidence="11">NaMN adenylyltransferase</shortName>
    </alternativeName>
</protein>
<dbReference type="NCBIfam" id="NF000840">
    <property type="entry name" value="PRK00071.1-3"/>
    <property type="match status" value="1"/>
</dbReference>
<dbReference type="PANTHER" id="PTHR39321">
    <property type="entry name" value="NICOTINATE-NUCLEOTIDE ADENYLYLTRANSFERASE-RELATED"/>
    <property type="match status" value="1"/>
</dbReference>
<dbReference type="Pfam" id="PF01467">
    <property type="entry name" value="CTP_transf_like"/>
    <property type="match status" value="1"/>
</dbReference>
<keyword evidence="8 11" id="KW-0067">ATP-binding</keyword>
<evidence type="ECO:0000256" key="1">
    <source>
        <dbReference type="ARBA" id="ARBA00002324"/>
    </source>
</evidence>
<dbReference type="InterPro" id="IPR005248">
    <property type="entry name" value="NadD/NMNAT"/>
</dbReference>
<evidence type="ECO:0000256" key="8">
    <source>
        <dbReference type="ARBA" id="ARBA00022840"/>
    </source>
</evidence>
<reference evidence="13" key="1">
    <citation type="journal article" date="2020" name="mSystems">
        <title>Genome- and Community-Level Interaction Insights into Carbon Utilization and Element Cycling Functions of Hydrothermarchaeota in Hydrothermal Sediment.</title>
        <authorList>
            <person name="Zhou Z."/>
            <person name="Liu Y."/>
            <person name="Xu W."/>
            <person name="Pan J."/>
            <person name="Luo Z.H."/>
            <person name="Li M."/>
        </authorList>
    </citation>
    <scope>NUCLEOTIDE SEQUENCE [LARGE SCALE GENOMIC DNA]</scope>
    <source>
        <strain evidence="13">SpSt-788</strain>
    </source>
</reference>
<keyword evidence="7 11" id="KW-0547">Nucleotide-binding</keyword>
<dbReference type="CDD" id="cd02165">
    <property type="entry name" value="NMNAT"/>
    <property type="match status" value="1"/>
</dbReference>
<evidence type="ECO:0000256" key="4">
    <source>
        <dbReference type="ARBA" id="ARBA00022642"/>
    </source>
</evidence>
<keyword evidence="5 11" id="KW-0808">Transferase</keyword>
<keyword evidence="6 11" id="KW-0548">Nucleotidyltransferase</keyword>
<comment type="pathway">
    <text evidence="2 11">Cofactor biosynthesis; NAD(+) biosynthesis; deamido-NAD(+) from nicotinate D-ribonucleotide: step 1/1.</text>
</comment>
<evidence type="ECO:0000256" key="9">
    <source>
        <dbReference type="ARBA" id="ARBA00023027"/>
    </source>
</evidence>
<name>A0A7C4EK31_9BACT</name>
<comment type="catalytic activity">
    <reaction evidence="10 11">
        <text>nicotinate beta-D-ribonucleotide + ATP + H(+) = deamido-NAD(+) + diphosphate</text>
        <dbReference type="Rhea" id="RHEA:22860"/>
        <dbReference type="ChEBI" id="CHEBI:15378"/>
        <dbReference type="ChEBI" id="CHEBI:30616"/>
        <dbReference type="ChEBI" id="CHEBI:33019"/>
        <dbReference type="ChEBI" id="CHEBI:57502"/>
        <dbReference type="ChEBI" id="CHEBI:58437"/>
        <dbReference type="EC" id="2.7.7.18"/>
    </reaction>
</comment>
<organism evidence="13">
    <name type="scientific">Thermodesulfovibrio aggregans</name>
    <dbReference type="NCBI Taxonomy" id="86166"/>
    <lineage>
        <taxon>Bacteria</taxon>
        <taxon>Pseudomonadati</taxon>
        <taxon>Nitrospirota</taxon>
        <taxon>Thermodesulfovibrionia</taxon>
        <taxon>Thermodesulfovibrionales</taxon>
        <taxon>Thermodesulfovibrionaceae</taxon>
        <taxon>Thermodesulfovibrio</taxon>
    </lineage>
</organism>
<dbReference type="Gene3D" id="3.40.50.620">
    <property type="entry name" value="HUPs"/>
    <property type="match status" value="1"/>
</dbReference>
<gene>
    <name evidence="11" type="primary">nadD</name>
    <name evidence="13" type="ORF">ENV75_02355</name>
</gene>
<evidence type="ECO:0000256" key="6">
    <source>
        <dbReference type="ARBA" id="ARBA00022695"/>
    </source>
</evidence>
<dbReference type="EC" id="2.7.7.18" evidence="11"/>
<accession>A0A7C4EK31</accession>
<dbReference type="GO" id="GO:0009435">
    <property type="term" value="P:NAD+ biosynthetic process"/>
    <property type="evidence" value="ECO:0007669"/>
    <property type="project" value="UniProtKB-UniRule"/>
</dbReference>
<sequence>MKIGLFGGTFNPVHLGHLRGAEEVREKFELDKIFFIPAGNPPLKTEEIIDARHRLKMTELAIKGNSYFEVSDFEIKQKTPSYTLNTVIHFKKLYQKDTLFFIMGIDAFYELKQWYRYEELIKTINFIVMSRPGFNGVENSEFIECKKSENIFKIKNSDKTVFYISISPFWVSSSALREMIQSGKSIRYLVPEEVRKYIEKNKLYRKQSL</sequence>
<comment type="caution">
    <text evidence="13">The sequence shown here is derived from an EMBL/GenBank/DDBJ whole genome shotgun (WGS) entry which is preliminary data.</text>
</comment>
<evidence type="ECO:0000256" key="5">
    <source>
        <dbReference type="ARBA" id="ARBA00022679"/>
    </source>
</evidence>
<dbReference type="HAMAP" id="MF_00244">
    <property type="entry name" value="NaMN_adenylyltr"/>
    <property type="match status" value="1"/>
</dbReference>
<dbReference type="NCBIfam" id="TIGR00482">
    <property type="entry name" value="nicotinate (nicotinamide) nucleotide adenylyltransferase"/>
    <property type="match status" value="1"/>
</dbReference>
<comment type="function">
    <text evidence="1 11">Catalyzes the reversible adenylation of nicotinate mononucleotide (NaMN) to nicotinic acid adenine dinucleotide (NaAD).</text>
</comment>
<dbReference type="GO" id="GO:0004515">
    <property type="term" value="F:nicotinate-nucleotide adenylyltransferase activity"/>
    <property type="evidence" value="ECO:0007669"/>
    <property type="project" value="UniProtKB-UniRule"/>
</dbReference>
<dbReference type="UniPathway" id="UPA00253">
    <property type="reaction ID" value="UER00332"/>
</dbReference>
<evidence type="ECO:0000256" key="3">
    <source>
        <dbReference type="ARBA" id="ARBA00009014"/>
    </source>
</evidence>
<evidence type="ECO:0000313" key="13">
    <source>
        <dbReference type="EMBL" id="HGG99279.1"/>
    </source>
</evidence>
<evidence type="ECO:0000259" key="12">
    <source>
        <dbReference type="Pfam" id="PF01467"/>
    </source>
</evidence>
<dbReference type="InterPro" id="IPR014729">
    <property type="entry name" value="Rossmann-like_a/b/a_fold"/>
</dbReference>
<dbReference type="GO" id="GO:0005524">
    <property type="term" value="F:ATP binding"/>
    <property type="evidence" value="ECO:0007669"/>
    <property type="project" value="UniProtKB-KW"/>
</dbReference>
<keyword evidence="9 11" id="KW-0520">NAD</keyword>
<proteinExistence type="inferred from homology"/>
<evidence type="ECO:0000256" key="10">
    <source>
        <dbReference type="ARBA" id="ARBA00048721"/>
    </source>
</evidence>
<evidence type="ECO:0000256" key="7">
    <source>
        <dbReference type="ARBA" id="ARBA00022741"/>
    </source>
</evidence>
<feature type="domain" description="Cytidyltransferase-like" evidence="12">
    <location>
        <begin position="5"/>
        <end position="161"/>
    </location>
</feature>